<dbReference type="Pfam" id="PF00106">
    <property type="entry name" value="adh_short"/>
    <property type="match status" value="1"/>
</dbReference>
<dbReference type="Gene3D" id="3.40.50.720">
    <property type="entry name" value="NAD(P)-binding Rossmann-like Domain"/>
    <property type="match status" value="1"/>
</dbReference>
<dbReference type="InterPro" id="IPR002347">
    <property type="entry name" value="SDR_fam"/>
</dbReference>
<dbReference type="InterPro" id="IPR036291">
    <property type="entry name" value="NAD(P)-bd_dom_sf"/>
</dbReference>
<organism evidence="4 5">
    <name type="scientific">Paramarasmius palmivorus</name>
    <dbReference type="NCBI Taxonomy" id="297713"/>
    <lineage>
        <taxon>Eukaryota</taxon>
        <taxon>Fungi</taxon>
        <taxon>Dikarya</taxon>
        <taxon>Basidiomycota</taxon>
        <taxon>Agaricomycotina</taxon>
        <taxon>Agaricomycetes</taxon>
        <taxon>Agaricomycetidae</taxon>
        <taxon>Agaricales</taxon>
        <taxon>Marasmiineae</taxon>
        <taxon>Marasmiaceae</taxon>
        <taxon>Paramarasmius</taxon>
    </lineage>
</organism>
<proteinExistence type="inferred from homology"/>
<evidence type="ECO:0000313" key="4">
    <source>
        <dbReference type="EMBL" id="KAK7041596.1"/>
    </source>
</evidence>
<dbReference type="PRINTS" id="PR00081">
    <property type="entry name" value="GDHRDH"/>
</dbReference>
<dbReference type="GO" id="GO:0016491">
    <property type="term" value="F:oxidoreductase activity"/>
    <property type="evidence" value="ECO:0007669"/>
    <property type="project" value="UniProtKB-KW"/>
</dbReference>
<comment type="similarity">
    <text evidence="1 3">Belongs to the short-chain dehydrogenases/reductases (SDR) family.</text>
</comment>
<keyword evidence="5" id="KW-1185">Reference proteome</keyword>
<dbReference type="AlphaFoldDB" id="A0AAW0CSS1"/>
<dbReference type="PRINTS" id="PR00080">
    <property type="entry name" value="SDRFAMILY"/>
</dbReference>
<dbReference type="EMBL" id="JAYKXP010000033">
    <property type="protein sequence ID" value="KAK7041596.1"/>
    <property type="molecule type" value="Genomic_DNA"/>
</dbReference>
<dbReference type="Proteomes" id="UP001383192">
    <property type="component" value="Unassembled WGS sequence"/>
</dbReference>
<comment type="caution">
    <text evidence="4">The sequence shown here is derived from an EMBL/GenBank/DDBJ whole genome shotgun (WGS) entry which is preliminary data.</text>
</comment>
<reference evidence="4 5" key="1">
    <citation type="submission" date="2024-01" db="EMBL/GenBank/DDBJ databases">
        <title>A draft genome for a cacao thread blight-causing isolate of Paramarasmius palmivorus.</title>
        <authorList>
            <person name="Baruah I.K."/>
            <person name="Bukari Y."/>
            <person name="Amoako-Attah I."/>
            <person name="Meinhardt L.W."/>
            <person name="Bailey B.A."/>
            <person name="Cohen S.P."/>
        </authorList>
    </citation>
    <scope>NUCLEOTIDE SEQUENCE [LARGE SCALE GENOMIC DNA]</scope>
    <source>
        <strain evidence="4 5">GH-12</strain>
    </source>
</reference>
<dbReference type="PANTHER" id="PTHR43976:SF16">
    <property type="entry name" value="SHORT-CHAIN DEHYDROGENASE_REDUCTASE FAMILY PROTEIN"/>
    <property type="match status" value="1"/>
</dbReference>
<protein>
    <recommendedName>
        <fullName evidence="6">NAD(P)-binding protein</fullName>
    </recommendedName>
</protein>
<name>A0AAW0CSS1_9AGAR</name>
<dbReference type="PANTHER" id="PTHR43976">
    <property type="entry name" value="SHORT CHAIN DEHYDROGENASE"/>
    <property type="match status" value="1"/>
</dbReference>
<gene>
    <name evidence="4" type="ORF">VNI00_009183</name>
</gene>
<dbReference type="InterPro" id="IPR051911">
    <property type="entry name" value="SDR_oxidoreductase"/>
</dbReference>
<keyword evidence="2" id="KW-0560">Oxidoreductase</keyword>
<evidence type="ECO:0000313" key="5">
    <source>
        <dbReference type="Proteomes" id="UP001383192"/>
    </source>
</evidence>
<evidence type="ECO:0000256" key="1">
    <source>
        <dbReference type="ARBA" id="ARBA00006484"/>
    </source>
</evidence>
<dbReference type="SUPFAM" id="SSF51735">
    <property type="entry name" value="NAD(P)-binding Rossmann-fold domains"/>
    <property type="match status" value="1"/>
</dbReference>
<evidence type="ECO:0008006" key="6">
    <source>
        <dbReference type="Google" id="ProtNLM"/>
    </source>
</evidence>
<accession>A0AAW0CSS1</accession>
<sequence length="291" mass="31966">MARLVWLVTGTSSGLGRRLVVSALKRGDHVIATARSLSTISEPDFFTGATPENLTPVELDVTWPEETIRTTIIAATQVYGRIDVLVNNAGSALKKLVEDATAEDFRTQFDSNFFGVINVTNAVLPQMRERREGTVVMIASRSSWVPEVPGTALYASSKAALRVYSETLSVEVSPFNVRTLIVEPSAFRTEGIVSAFPYQPTGTISDYNSVRERIYKYFTEQVEGKQRGDPEKAVELIVDVVRGEGCAAGRPWPLYLPLGVDAILGIRQKCEMMTKAADDWSELSGKLDLDV</sequence>
<dbReference type="CDD" id="cd05374">
    <property type="entry name" value="17beta-HSD-like_SDR_c"/>
    <property type="match status" value="1"/>
</dbReference>
<evidence type="ECO:0000256" key="2">
    <source>
        <dbReference type="ARBA" id="ARBA00023002"/>
    </source>
</evidence>
<evidence type="ECO:0000256" key="3">
    <source>
        <dbReference type="RuleBase" id="RU000363"/>
    </source>
</evidence>